<dbReference type="Gene3D" id="3.40.50.300">
    <property type="entry name" value="P-loop containing nucleotide triphosphate hydrolases"/>
    <property type="match status" value="1"/>
</dbReference>
<evidence type="ECO:0000313" key="4">
    <source>
        <dbReference type="EMBL" id="SES88053.1"/>
    </source>
</evidence>
<feature type="domain" description="ABC transporter" evidence="3">
    <location>
        <begin position="2"/>
        <end position="215"/>
    </location>
</feature>
<dbReference type="InterPro" id="IPR003439">
    <property type="entry name" value="ABC_transporter-like_ATP-bd"/>
</dbReference>
<gene>
    <name evidence="4" type="ORF">SAMN03080614_101616</name>
</gene>
<dbReference type="PANTHER" id="PTHR24220">
    <property type="entry name" value="IMPORT ATP-BINDING PROTEIN"/>
    <property type="match status" value="1"/>
</dbReference>
<dbReference type="SUPFAM" id="SSF52540">
    <property type="entry name" value="P-loop containing nucleoside triphosphate hydrolases"/>
    <property type="match status" value="1"/>
</dbReference>
<dbReference type="InterPro" id="IPR003593">
    <property type="entry name" value="AAA+_ATPase"/>
</dbReference>
<accession>A0A1I0A322</accession>
<keyword evidence="2 4" id="KW-0067">ATP-binding</keyword>
<organism evidence="4 5">
    <name type="scientific">Anaerobranca gottschalkii DSM 13577</name>
    <dbReference type="NCBI Taxonomy" id="1120990"/>
    <lineage>
        <taxon>Bacteria</taxon>
        <taxon>Bacillati</taxon>
        <taxon>Bacillota</taxon>
        <taxon>Clostridia</taxon>
        <taxon>Eubacteriales</taxon>
        <taxon>Proteinivoracaceae</taxon>
        <taxon>Anaerobranca</taxon>
    </lineage>
</organism>
<proteinExistence type="predicted"/>
<dbReference type="InterPro" id="IPR027417">
    <property type="entry name" value="P-loop_NTPase"/>
</dbReference>
<dbReference type="GO" id="GO:0005886">
    <property type="term" value="C:plasma membrane"/>
    <property type="evidence" value="ECO:0007669"/>
    <property type="project" value="TreeGrafter"/>
</dbReference>
<reference evidence="5" key="1">
    <citation type="submission" date="2016-10" db="EMBL/GenBank/DDBJ databases">
        <authorList>
            <person name="Varghese N."/>
            <person name="Submissions S."/>
        </authorList>
    </citation>
    <scope>NUCLEOTIDE SEQUENCE [LARGE SCALE GENOMIC DNA]</scope>
    <source>
        <strain evidence="5">DSM 13577</strain>
    </source>
</reference>
<dbReference type="Proteomes" id="UP000243819">
    <property type="component" value="Unassembled WGS sequence"/>
</dbReference>
<protein>
    <submittedName>
        <fullName evidence="4">Putative ABC transport system ATP-binding protein</fullName>
    </submittedName>
</protein>
<dbReference type="GO" id="GO:0022857">
    <property type="term" value="F:transmembrane transporter activity"/>
    <property type="evidence" value="ECO:0007669"/>
    <property type="project" value="TreeGrafter"/>
</dbReference>
<evidence type="ECO:0000256" key="1">
    <source>
        <dbReference type="ARBA" id="ARBA00022741"/>
    </source>
</evidence>
<evidence type="ECO:0000313" key="5">
    <source>
        <dbReference type="Proteomes" id="UP000243819"/>
    </source>
</evidence>
<dbReference type="GO" id="GO:0005524">
    <property type="term" value="F:ATP binding"/>
    <property type="evidence" value="ECO:0007669"/>
    <property type="project" value="UniProtKB-KW"/>
</dbReference>
<dbReference type="GO" id="GO:0016887">
    <property type="term" value="F:ATP hydrolysis activity"/>
    <property type="evidence" value="ECO:0007669"/>
    <property type="project" value="InterPro"/>
</dbReference>
<dbReference type="EMBL" id="FOIF01000016">
    <property type="protein sequence ID" value="SES88053.1"/>
    <property type="molecule type" value="Genomic_DNA"/>
</dbReference>
<evidence type="ECO:0000256" key="2">
    <source>
        <dbReference type="ARBA" id="ARBA00022840"/>
    </source>
</evidence>
<dbReference type="RefSeq" id="WP_177159716.1">
    <property type="nucleotide sequence ID" value="NZ_FOIF01000016.1"/>
</dbReference>
<sequence length="215" mass="24058">MISIKSVRKKYDNDNDIKFKDYTFEPGKSYCILGPSGSGKSTLLNLIGGLISPTEGIININGTCLNCLSPKELDRYCFQNIGFIPQELKLFAEFTVEDNLRILEVEGKLAFSIDEVLSWVEMMDKRKSKIKNLSGGEKQRVAIARALIKSPKVMLCDEPTASLNTAKGIQIIELITKLHKEQDNTLLVVTHDDRLTGYFDNTLNIRDLLGGGHYV</sequence>
<name>A0A1I0A322_9FIRM</name>
<dbReference type="AlphaFoldDB" id="A0A1I0A322"/>
<dbReference type="SMART" id="SM00382">
    <property type="entry name" value="AAA"/>
    <property type="match status" value="1"/>
</dbReference>
<dbReference type="PROSITE" id="PS50893">
    <property type="entry name" value="ABC_TRANSPORTER_2"/>
    <property type="match status" value="1"/>
</dbReference>
<evidence type="ECO:0000259" key="3">
    <source>
        <dbReference type="PROSITE" id="PS50893"/>
    </source>
</evidence>
<dbReference type="InterPro" id="IPR017871">
    <property type="entry name" value="ABC_transporter-like_CS"/>
</dbReference>
<dbReference type="InterPro" id="IPR015854">
    <property type="entry name" value="ABC_transpr_LolD-like"/>
</dbReference>
<dbReference type="PROSITE" id="PS00211">
    <property type="entry name" value="ABC_TRANSPORTER_1"/>
    <property type="match status" value="1"/>
</dbReference>
<keyword evidence="1" id="KW-0547">Nucleotide-binding</keyword>
<dbReference type="STRING" id="1120990.SAMN03080614_101616"/>
<keyword evidence="5" id="KW-1185">Reference proteome</keyword>
<dbReference type="Pfam" id="PF00005">
    <property type="entry name" value="ABC_tran"/>
    <property type="match status" value="1"/>
</dbReference>